<reference evidence="2" key="1">
    <citation type="submission" date="2021-11" db="EMBL/GenBank/DDBJ databases">
        <title>Halomonas sp., isolated from a coastal aquaculture zone in Dongshan Bay.</title>
        <authorList>
            <person name="Lin W."/>
        </authorList>
    </citation>
    <scope>NUCLEOTIDE SEQUENCE</scope>
    <source>
        <strain evidence="2">Yzlin-01</strain>
    </source>
</reference>
<evidence type="ECO:0000313" key="2">
    <source>
        <dbReference type="EMBL" id="MCS2610805.1"/>
    </source>
</evidence>
<dbReference type="Proteomes" id="UP001165542">
    <property type="component" value="Unassembled WGS sequence"/>
</dbReference>
<dbReference type="RefSeq" id="WP_259037302.1">
    <property type="nucleotide sequence ID" value="NZ_JAJISC010000008.1"/>
</dbReference>
<organism evidence="2 3">
    <name type="scientific">Halomonas dongshanensis</name>
    <dbReference type="NCBI Taxonomy" id="2890835"/>
    <lineage>
        <taxon>Bacteria</taxon>
        <taxon>Pseudomonadati</taxon>
        <taxon>Pseudomonadota</taxon>
        <taxon>Gammaproteobacteria</taxon>
        <taxon>Oceanospirillales</taxon>
        <taxon>Halomonadaceae</taxon>
        <taxon>Halomonas</taxon>
    </lineage>
</organism>
<protein>
    <submittedName>
        <fullName evidence="2">DUF4123 domain-containing protein</fullName>
    </submittedName>
</protein>
<dbReference type="Pfam" id="PF13503">
    <property type="entry name" value="DUF4123"/>
    <property type="match status" value="1"/>
</dbReference>
<gene>
    <name evidence="2" type="ORF">LLY24_15930</name>
</gene>
<keyword evidence="3" id="KW-1185">Reference proteome</keyword>
<evidence type="ECO:0000259" key="1">
    <source>
        <dbReference type="Pfam" id="PF13503"/>
    </source>
</evidence>
<feature type="domain" description="DUF4123" evidence="1">
    <location>
        <begin position="24"/>
        <end position="142"/>
    </location>
</feature>
<dbReference type="EMBL" id="JAJISC010000008">
    <property type="protein sequence ID" value="MCS2610805.1"/>
    <property type="molecule type" value="Genomic_DNA"/>
</dbReference>
<name>A0ABT2EI77_9GAMM</name>
<evidence type="ECO:0000313" key="3">
    <source>
        <dbReference type="Proteomes" id="UP001165542"/>
    </source>
</evidence>
<accession>A0ABT2EI77</accession>
<dbReference type="InterPro" id="IPR025391">
    <property type="entry name" value="DUF4123"/>
</dbReference>
<proteinExistence type="predicted"/>
<comment type="caution">
    <text evidence="2">The sequence shown here is derived from an EMBL/GenBank/DDBJ whole genome shotgun (WGS) entry which is preliminary data.</text>
</comment>
<sequence length="302" mass="34374">MSRWTLKTLPEGEETRWPTEAQRFLILDGVRVEKLAKHLYAWAGDNAWEGDLLYAGTPWAAMSDISPWLIALSGPQDPILTRYLDEGLEAEWGYLIDSSASLMTLSHHLRRLLQVRSAAGTPVLLRLADPAVMASLLADGSDPTVTPWGPIEQLLLPDDVQECWLRSSPREDTRPCDNIPPTGYRLNDTQEQQLKACDQRRDLRALYRFTDRYCPDWLPSNRLARYEVLSAILGEARQYGYLTPREWGVLCTLFAQRQCLSWEALKTQWPAVYRQLTANLEGGAMARLEQARLLSHSFTKTT</sequence>